<dbReference type="SUPFAM" id="SSF53474">
    <property type="entry name" value="alpha/beta-Hydrolases"/>
    <property type="match status" value="1"/>
</dbReference>
<organism evidence="6 7">
    <name type="scientific">Holothuria leucospilota</name>
    <name type="common">Black long sea cucumber</name>
    <name type="synonym">Mertensiothuria leucospilota</name>
    <dbReference type="NCBI Taxonomy" id="206669"/>
    <lineage>
        <taxon>Eukaryota</taxon>
        <taxon>Metazoa</taxon>
        <taxon>Echinodermata</taxon>
        <taxon>Eleutherozoa</taxon>
        <taxon>Echinozoa</taxon>
        <taxon>Holothuroidea</taxon>
        <taxon>Aspidochirotacea</taxon>
        <taxon>Aspidochirotida</taxon>
        <taxon>Holothuriidae</taxon>
        <taxon>Holothuria</taxon>
    </lineage>
</organism>
<dbReference type="AlphaFoldDB" id="A0A9Q1CKY3"/>
<dbReference type="EMBL" id="JAIZAY010000002">
    <property type="protein sequence ID" value="KAJ8046643.1"/>
    <property type="molecule type" value="Genomic_DNA"/>
</dbReference>
<dbReference type="InterPro" id="IPR002018">
    <property type="entry name" value="CarbesteraseB"/>
</dbReference>
<keyword evidence="4" id="KW-0732">Signal</keyword>
<dbReference type="InterPro" id="IPR029058">
    <property type="entry name" value="AB_hydrolase_fold"/>
</dbReference>
<keyword evidence="2" id="KW-0719">Serine esterase</keyword>
<proteinExistence type="inferred from homology"/>
<gene>
    <name evidence="6" type="ORF">HOLleu_05392</name>
</gene>
<keyword evidence="7" id="KW-1185">Reference proteome</keyword>
<evidence type="ECO:0000313" key="6">
    <source>
        <dbReference type="EMBL" id="KAJ8046643.1"/>
    </source>
</evidence>
<comment type="similarity">
    <text evidence="1">Belongs to the type-B carboxylesterase/lipase family.</text>
</comment>
<evidence type="ECO:0000256" key="2">
    <source>
        <dbReference type="ARBA" id="ARBA00022487"/>
    </source>
</evidence>
<dbReference type="GO" id="GO:0003990">
    <property type="term" value="F:acetylcholinesterase activity"/>
    <property type="evidence" value="ECO:0007669"/>
    <property type="project" value="TreeGrafter"/>
</dbReference>
<sequence length="99" mass="11032">MGCVGFQFMVTLFSMAHAKWLYAETSEPKFQTIYGTVVGQKIMNSDVFLGVPFAEPPVGELRFKAPEPMKKSKQKQFLAKAKKPDCMQSVISASKHVSN</sequence>
<evidence type="ECO:0000259" key="5">
    <source>
        <dbReference type="Pfam" id="PF00135"/>
    </source>
</evidence>
<name>A0A9Q1CKY3_HOLLE</name>
<comment type="caution">
    <text evidence="6">The sequence shown here is derived from an EMBL/GenBank/DDBJ whole genome shotgun (WGS) entry which is preliminary data.</text>
</comment>
<dbReference type="InterPro" id="IPR050654">
    <property type="entry name" value="AChE-related_enzymes"/>
</dbReference>
<dbReference type="GO" id="GO:0005615">
    <property type="term" value="C:extracellular space"/>
    <property type="evidence" value="ECO:0007669"/>
    <property type="project" value="TreeGrafter"/>
</dbReference>
<dbReference type="Proteomes" id="UP001152320">
    <property type="component" value="Chromosome 2"/>
</dbReference>
<dbReference type="PANTHER" id="PTHR43918:SF4">
    <property type="entry name" value="CARBOXYLIC ESTER HYDROLASE"/>
    <property type="match status" value="1"/>
</dbReference>
<protein>
    <submittedName>
        <fullName evidence="6">Lipase 5</fullName>
    </submittedName>
</protein>
<dbReference type="Pfam" id="PF00135">
    <property type="entry name" value="COesterase"/>
    <property type="match status" value="1"/>
</dbReference>
<feature type="chain" id="PRO_5040396554" evidence="4">
    <location>
        <begin position="19"/>
        <end position="99"/>
    </location>
</feature>
<feature type="signal peptide" evidence="4">
    <location>
        <begin position="1"/>
        <end position="18"/>
    </location>
</feature>
<dbReference type="GO" id="GO:0005886">
    <property type="term" value="C:plasma membrane"/>
    <property type="evidence" value="ECO:0007669"/>
    <property type="project" value="TreeGrafter"/>
</dbReference>
<dbReference type="Gene3D" id="3.40.50.1820">
    <property type="entry name" value="alpha/beta hydrolase"/>
    <property type="match status" value="1"/>
</dbReference>
<evidence type="ECO:0000256" key="3">
    <source>
        <dbReference type="ARBA" id="ARBA00022801"/>
    </source>
</evidence>
<keyword evidence="3" id="KW-0378">Hydrolase</keyword>
<dbReference type="GO" id="GO:0019695">
    <property type="term" value="P:choline metabolic process"/>
    <property type="evidence" value="ECO:0007669"/>
    <property type="project" value="TreeGrafter"/>
</dbReference>
<dbReference type="PANTHER" id="PTHR43918">
    <property type="entry name" value="ACETYLCHOLINESTERASE"/>
    <property type="match status" value="1"/>
</dbReference>
<dbReference type="GO" id="GO:0006581">
    <property type="term" value="P:acetylcholine catabolic process"/>
    <property type="evidence" value="ECO:0007669"/>
    <property type="project" value="TreeGrafter"/>
</dbReference>
<accession>A0A9Q1CKY3</accession>
<reference evidence="6" key="1">
    <citation type="submission" date="2021-10" db="EMBL/GenBank/DDBJ databases">
        <title>Tropical sea cucumber genome reveals ecological adaptation and Cuvierian tubules defense mechanism.</title>
        <authorList>
            <person name="Chen T."/>
        </authorList>
    </citation>
    <scope>NUCLEOTIDE SEQUENCE</scope>
    <source>
        <strain evidence="6">Nanhai2018</strain>
        <tissue evidence="6">Muscle</tissue>
    </source>
</reference>
<feature type="domain" description="Carboxylesterase type B" evidence="5">
    <location>
        <begin position="27"/>
        <end position="94"/>
    </location>
</feature>
<evidence type="ECO:0000313" key="7">
    <source>
        <dbReference type="Proteomes" id="UP001152320"/>
    </source>
</evidence>
<dbReference type="OrthoDB" id="19653at2759"/>
<evidence type="ECO:0000256" key="4">
    <source>
        <dbReference type="SAM" id="SignalP"/>
    </source>
</evidence>
<evidence type="ECO:0000256" key="1">
    <source>
        <dbReference type="ARBA" id="ARBA00005964"/>
    </source>
</evidence>